<name>A0A7I8JEW2_SPIIN</name>
<dbReference type="Proteomes" id="UP001189122">
    <property type="component" value="Unassembled WGS sequence"/>
</dbReference>
<proteinExistence type="predicted"/>
<accession>A0A7I8JEW2</accession>
<dbReference type="AlphaFoldDB" id="A0A7I8JEW2"/>
<organism evidence="1">
    <name type="scientific">Spirodela intermedia</name>
    <name type="common">Intermediate duckweed</name>
    <dbReference type="NCBI Taxonomy" id="51605"/>
    <lineage>
        <taxon>Eukaryota</taxon>
        <taxon>Viridiplantae</taxon>
        <taxon>Streptophyta</taxon>
        <taxon>Embryophyta</taxon>
        <taxon>Tracheophyta</taxon>
        <taxon>Spermatophyta</taxon>
        <taxon>Magnoliopsida</taxon>
        <taxon>Liliopsida</taxon>
        <taxon>Araceae</taxon>
        <taxon>Lemnoideae</taxon>
        <taxon>Spirodela</taxon>
    </lineage>
</organism>
<sequence length="24" mass="2839">MASPWICHWKTTMVVLKTCSWNES</sequence>
<evidence type="ECO:0000313" key="2">
    <source>
        <dbReference type="Proteomes" id="UP001189122"/>
    </source>
</evidence>
<keyword evidence="2" id="KW-1185">Reference proteome</keyword>
<protein>
    <submittedName>
        <fullName evidence="1">Uncharacterized protein</fullName>
    </submittedName>
</protein>
<evidence type="ECO:0000313" key="1">
    <source>
        <dbReference type="EMBL" id="CAA2629446.1"/>
    </source>
</evidence>
<gene>
    <name evidence="1" type="ORF">SI7747_11015084</name>
</gene>
<reference evidence="1 2" key="1">
    <citation type="submission" date="2019-12" db="EMBL/GenBank/DDBJ databases">
        <authorList>
            <person name="Scholz U."/>
            <person name="Mascher M."/>
            <person name="Fiebig A."/>
        </authorList>
    </citation>
    <scope>NUCLEOTIDE SEQUENCE</scope>
</reference>
<dbReference type="EMBL" id="LR743598">
    <property type="protein sequence ID" value="CAA2629446.1"/>
    <property type="molecule type" value="Genomic_DNA"/>
</dbReference>
<dbReference type="EMBL" id="CACRZD030000011">
    <property type="protein sequence ID" value="CAA6668690.1"/>
    <property type="molecule type" value="Genomic_DNA"/>
</dbReference>